<evidence type="ECO:0000313" key="2">
    <source>
        <dbReference type="EMBL" id="KXA19175.1"/>
    </source>
</evidence>
<evidence type="ECO:0000256" key="1">
    <source>
        <dbReference type="SAM" id="Phobius"/>
    </source>
</evidence>
<keyword evidence="1" id="KW-0812">Transmembrane</keyword>
<dbReference type="PATRIC" id="fig|2702.100.peg.1145"/>
<comment type="caution">
    <text evidence="2">The sequence shown here is derived from an EMBL/GenBank/DDBJ whole genome shotgun (WGS) entry which is preliminary data.</text>
</comment>
<reference evidence="2 3" key="1">
    <citation type="submission" date="2016-01" db="EMBL/GenBank/DDBJ databases">
        <authorList>
            <person name="Oliw E.H."/>
        </authorList>
    </citation>
    <scope>NUCLEOTIDE SEQUENCE [LARGE SCALE GENOMIC DNA]</scope>
    <source>
        <strain evidence="2 3">PSS_7772B</strain>
    </source>
</reference>
<gene>
    <name evidence="2" type="ORF">HMPREF3208_01160</name>
</gene>
<accession>A0A133NSB2</accession>
<dbReference type="Proteomes" id="UP000070687">
    <property type="component" value="Unassembled WGS sequence"/>
</dbReference>
<dbReference type="AlphaFoldDB" id="A0A133NSB2"/>
<dbReference type="EMBL" id="LRQB01000075">
    <property type="protein sequence ID" value="KXA19175.1"/>
    <property type="molecule type" value="Genomic_DNA"/>
</dbReference>
<keyword evidence="1" id="KW-0472">Membrane</keyword>
<feature type="transmembrane region" description="Helical" evidence="1">
    <location>
        <begin position="15"/>
        <end position="36"/>
    </location>
</feature>
<proteinExistence type="predicted"/>
<protein>
    <submittedName>
        <fullName evidence="2">Uncharacterized protein</fullName>
    </submittedName>
</protein>
<dbReference type="PROSITE" id="PS51257">
    <property type="entry name" value="PROKAR_LIPOPROTEIN"/>
    <property type="match status" value="1"/>
</dbReference>
<sequence length="177" mass="20204">MRMEDVQQQLHNDTLYASMLGIACIVLLIAGIVLYFSYKRAKTSSVNTRNAIDPAHVQRANKQAWRKDIDKIVEQYHQHKLTQDQACAKLAAVARTYVSRMSGENIQTHTLGDITSLRLTWRNKKGADMLRQTIAALYPPEFADYKDNEQARNTSVEQAAEWVLVLLEGWQTKGQRV</sequence>
<dbReference type="RefSeq" id="WP_064347517.1">
    <property type="nucleotide sequence ID" value="NZ_KQ956870.1"/>
</dbReference>
<evidence type="ECO:0000313" key="3">
    <source>
        <dbReference type="Proteomes" id="UP000070687"/>
    </source>
</evidence>
<keyword evidence="1" id="KW-1133">Transmembrane helix</keyword>
<organism evidence="2 3">
    <name type="scientific">Gardnerella vaginalis</name>
    <dbReference type="NCBI Taxonomy" id="2702"/>
    <lineage>
        <taxon>Bacteria</taxon>
        <taxon>Bacillati</taxon>
        <taxon>Actinomycetota</taxon>
        <taxon>Actinomycetes</taxon>
        <taxon>Bifidobacteriales</taxon>
        <taxon>Bifidobacteriaceae</taxon>
        <taxon>Gardnerella</taxon>
    </lineage>
</organism>
<dbReference type="OrthoDB" id="3240329at2"/>
<name>A0A133NSB2_GARVA</name>